<keyword evidence="2" id="KW-1185">Reference proteome</keyword>
<proteinExistence type="predicted"/>
<evidence type="ECO:0000313" key="2">
    <source>
        <dbReference type="Proteomes" id="UP000244334"/>
    </source>
</evidence>
<protein>
    <submittedName>
        <fullName evidence="1">ISPsy14 transposase</fullName>
    </submittedName>
</protein>
<evidence type="ECO:0000313" key="1">
    <source>
        <dbReference type="EMBL" id="RAP64215.1"/>
    </source>
</evidence>
<organism evidence="1 2">
    <name type="scientific">Candidatus Erwinia dacicola</name>
    <dbReference type="NCBI Taxonomy" id="252393"/>
    <lineage>
        <taxon>Bacteria</taxon>
        <taxon>Pseudomonadati</taxon>
        <taxon>Pseudomonadota</taxon>
        <taxon>Gammaproteobacteria</taxon>
        <taxon>Enterobacterales</taxon>
        <taxon>Erwiniaceae</taxon>
        <taxon>Erwinia</taxon>
    </lineage>
</organism>
<gene>
    <name evidence="1" type="ORF">ACZ87_04071</name>
</gene>
<name>A0A328T5P5_9GAMM</name>
<dbReference type="EMBL" id="LJAM02001016">
    <property type="protein sequence ID" value="RAP64215.1"/>
    <property type="molecule type" value="Genomic_DNA"/>
</dbReference>
<reference evidence="1" key="1">
    <citation type="submission" date="2018-04" db="EMBL/GenBank/DDBJ databases">
        <title>Genomes of the Obligate Erwinia dacicola and Facultative Enterobacter sp. OLF Endosymbionts of the Olive Fruit fly, Bactrocera oleae.</title>
        <authorList>
            <person name="Estes A.M."/>
            <person name="Hearn D.J."/>
            <person name="Agarwal S."/>
            <person name="Pierson E.A."/>
            <person name="Dunning-Hotopp J.C."/>
        </authorList>
    </citation>
    <scope>NUCLEOTIDE SEQUENCE [LARGE SCALE GENOMIC DNA]</scope>
    <source>
        <strain evidence="1">Oroville</strain>
    </source>
</reference>
<dbReference type="AlphaFoldDB" id="A0A328T5P5"/>
<dbReference type="Proteomes" id="UP000244334">
    <property type="component" value="Unassembled WGS sequence"/>
</dbReference>
<sequence length="101" mass="11386">MASYHRQIFATVPKNWAAGVGPDTLTWISERLAEKAHLEQAYRLCLGLLSLTREYLSERVNNSCRLANTEGLNQLKQIKLNLKNKALLQKSGDGKLMPLFS</sequence>
<comment type="caution">
    <text evidence="1">The sequence shown here is derived from an EMBL/GenBank/DDBJ whole genome shotgun (WGS) entry which is preliminary data.</text>
</comment>
<accession>A0A328T5P5</accession>